<reference evidence="2 3" key="1">
    <citation type="submission" date="2024-09" db="EMBL/GenBank/DDBJ databases">
        <authorList>
            <person name="Sun Q."/>
            <person name="Mori K."/>
        </authorList>
    </citation>
    <scope>NUCLEOTIDE SEQUENCE [LARGE SCALE GENOMIC DNA]</scope>
    <source>
        <strain evidence="2 3">CCM 8545</strain>
    </source>
</reference>
<organism evidence="2 3">
    <name type="scientific">Thorsellia kenyensis</name>
    <dbReference type="NCBI Taxonomy" id="1549888"/>
    <lineage>
        <taxon>Bacteria</taxon>
        <taxon>Pseudomonadati</taxon>
        <taxon>Pseudomonadota</taxon>
        <taxon>Gammaproteobacteria</taxon>
        <taxon>Enterobacterales</taxon>
        <taxon>Thorselliaceae</taxon>
        <taxon>Thorsellia</taxon>
    </lineage>
</organism>
<feature type="domain" description="Integrase catalytic" evidence="1">
    <location>
        <begin position="3"/>
        <end position="65"/>
    </location>
</feature>
<comment type="caution">
    <text evidence="2">The sequence shown here is derived from an EMBL/GenBank/DDBJ whole genome shotgun (WGS) entry which is preliminary data.</text>
</comment>
<dbReference type="EMBL" id="JBHLXE010000010">
    <property type="protein sequence ID" value="MFC0178558.1"/>
    <property type="molecule type" value="Genomic_DNA"/>
</dbReference>
<dbReference type="Pfam" id="PF13683">
    <property type="entry name" value="rve_3"/>
    <property type="match status" value="1"/>
</dbReference>
<dbReference type="InterPro" id="IPR001584">
    <property type="entry name" value="Integrase_cat-core"/>
</dbReference>
<name>A0ABV6CB99_9GAMM</name>
<keyword evidence="3" id="KW-1185">Reference proteome</keyword>
<accession>A0ABV6CB99</accession>
<protein>
    <submittedName>
        <fullName evidence="2">Integrase core domain-containing protein</fullName>
    </submittedName>
</protein>
<evidence type="ECO:0000313" key="2">
    <source>
        <dbReference type="EMBL" id="MFC0178558.1"/>
    </source>
</evidence>
<dbReference type="InterPro" id="IPR012337">
    <property type="entry name" value="RNaseH-like_sf"/>
</dbReference>
<dbReference type="InterPro" id="IPR036397">
    <property type="entry name" value="RNaseH_sf"/>
</dbReference>
<dbReference type="SUPFAM" id="SSF53098">
    <property type="entry name" value="Ribonuclease H-like"/>
    <property type="match status" value="1"/>
</dbReference>
<gene>
    <name evidence="2" type="ORF">ACFFIT_00325</name>
</gene>
<proteinExistence type="predicted"/>
<evidence type="ECO:0000259" key="1">
    <source>
        <dbReference type="Pfam" id="PF13683"/>
    </source>
</evidence>
<dbReference type="Gene3D" id="3.30.420.10">
    <property type="entry name" value="Ribonuclease H-like superfamily/Ribonuclease H"/>
    <property type="match status" value="1"/>
</dbReference>
<dbReference type="Proteomes" id="UP001589758">
    <property type="component" value="Unassembled WGS sequence"/>
</dbReference>
<evidence type="ECO:0000313" key="3">
    <source>
        <dbReference type="Proteomes" id="UP001589758"/>
    </source>
</evidence>
<dbReference type="RefSeq" id="WP_385875337.1">
    <property type="nucleotide sequence ID" value="NZ_JBHLXE010000010.1"/>
</dbReference>
<sequence length="129" mass="15212">MASYSRPAVSKDNAFSESLFGSMKTRKQYPRDGFKSIEDARKWVLSFVDWYNNEHRHSGIKYVTPAQRHQGIDGEILANRKKVYERAKLSLPERWNNRNTRDWDYQDEIVFNPVKENETNNTKKKGQVA</sequence>